<keyword evidence="2" id="KW-1185">Reference proteome</keyword>
<gene>
    <name evidence="1" type="ORF">SEMRO_7_G006320.1</name>
</gene>
<protein>
    <submittedName>
        <fullName evidence="1">Uncharacterized protein</fullName>
    </submittedName>
</protein>
<proteinExistence type="predicted"/>
<accession>A0A9N8H1T8</accession>
<organism evidence="1 2">
    <name type="scientific">Seminavis robusta</name>
    <dbReference type="NCBI Taxonomy" id="568900"/>
    <lineage>
        <taxon>Eukaryota</taxon>
        <taxon>Sar</taxon>
        <taxon>Stramenopiles</taxon>
        <taxon>Ochrophyta</taxon>
        <taxon>Bacillariophyta</taxon>
        <taxon>Bacillariophyceae</taxon>
        <taxon>Bacillariophycidae</taxon>
        <taxon>Naviculales</taxon>
        <taxon>Naviculaceae</taxon>
        <taxon>Seminavis</taxon>
    </lineage>
</organism>
<dbReference type="AlphaFoldDB" id="A0A9N8H1T8"/>
<dbReference type="EMBL" id="CAICTM010000007">
    <property type="protein sequence ID" value="CAB9496662.1"/>
    <property type="molecule type" value="Genomic_DNA"/>
</dbReference>
<evidence type="ECO:0000313" key="1">
    <source>
        <dbReference type="EMBL" id="CAB9496662.1"/>
    </source>
</evidence>
<reference evidence="1" key="1">
    <citation type="submission" date="2020-06" db="EMBL/GenBank/DDBJ databases">
        <authorList>
            <consortium name="Plant Systems Biology data submission"/>
        </authorList>
    </citation>
    <scope>NUCLEOTIDE SEQUENCE</scope>
    <source>
        <strain evidence="1">D6</strain>
    </source>
</reference>
<comment type="caution">
    <text evidence="1">The sequence shown here is derived from an EMBL/GenBank/DDBJ whole genome shotgun (WGS) entry which is preliminary data.</text>
</comment>
<name>A0A9N8H1T8_9STRA</name>
<evidence type="ECO:0000313" key="2">
    <source>
        <dbReference type="Proteomes" id="UP001153069"/>
    </source>
</evidence>
<sequence length="228" mass="25865">MELLANTTDKHNLELHAALGYERHDEKLTPSQAFVKDASTQRNLKEHGMKVDSKQGPVSHKEGTDKLEIHFPVNAARPPVGDGARIVRGPRMVRRCSTGYVRRSKARRQSGAAVNEILEMQDFQKFENSLLDRKDSLRLIRGVSHMLEDSAKELEEAVQDDAEDAAPEQDSDMVMRIYRRKPRRMSGCAVSGTTMEGIKTNMPCLLQRENSIDLSQKRMRSRRASMTF</sequence>
<dbReference type="Proteomes" id="UP001153069">
    <property type="component" value="Unassembled WGS sequence"/>
</dbReference>